<keyword evidence="4" id="KW-1185">Reference proteome</keyword>
<evidence type="ECO:0000313" key="4">
    <source>
        <dbReference type="Proteomes" id="UP001189429"/>
    </source>
</evidence>
<feature type="non-terminal residue" evidence="3">
    <location>
        <position position="1"/>
    </location>
</feature>
<gene>
    <name evidence="3" type="ORF">PCOR1329_LOCUS17673</name>
</gene>
<feature type="non-terminal residue" evidence="3">
    <location>
        <position position="182"/>
    </location>
</feature>
<evidence type="ECO:0000256" key="1">
    <source>
        <dbReference type="SAM" id="MobiDB-lite"/>
    </source>
</evidence>
<accession>A0ABN9R8S2</accession>
<dbReference type="EMBL" id="CAUYUJ010005510">
    <property type="protein sequence ID" value="CAK0813896.1"/>
    <property type="molecule type" value="Genomic_DNA"/>
</dbReference>
<dbReference type="SUPFAM" id="SSF54928">
    <property type="entry name" value="RNA-binding domain, RBD"/>
    <property type="match status" value="1"/>
</dbReference>
<dbReference type="InterPro" id="IPR012677">
    <property type="entry name" value="Nucleotide-bd_a/b_plait_sf"/>
</dbReference>
<evidence type="ECO:0000313" key="3">
    <source>
        <dbReference type="EMBL" id="CAK0813896.1"/>
    </source>
</evidence>
<feature type="domain" description="Mei2-like C-terminal RNA recognition motif" evidence="2">
    <location>
        <begin position="124"/>
        <end position="181"/>
    </location>
</feature>
<dbReference type="InterPro" id="IPR035979">
    <property type="entry name" value="RBD_domain_sf"/>
</dbReference>
<sequence length="182" mass="20045">RKPFSGPRAAALVRAGHPRRACACRPTAADRCLGRREERRGPGMRRRARSLPDREVKAEEAGDGSKSAPLIRYTFVEVAEPSRGTGARRRRVQSSPPELTGHTTEARQAVPSPRVERPEETETRTTVVIRGMPHALTRAALLEAMDGNGFRGAYDFVYLPIEFNTGKNFGYAFVNFVGPAKA</sequence>
<feature type="region of interest" description="Disordered" evidence="1">
    <location>
        <begin position="33"/>
        <end position="65"/>
    </location>
</feature>
<dbReference type="Gene3D" id="3.30.70.330">
    <property type="match status" value="1"/>
</dbReference>
<feature type="compositionally biased region" description="Polar residues" evidence="1">
    <location>
        <begin position="93"/>
        <end position="103"/>
    </location>
</feature>
<feature type="compositionally biased region" description="Basic and acidic residues" evidence="1">
    <location>
        <begin position="50"/>
        <end position="60"/>
    </location>
</feature>
<evidence type="ECO:0000259" key="2">
    <source>
        <dbReference type="Pfam" id="PF04059"/>
    </source>
</evidence>
<dbReference type="InterPro" id="IPR007201">
    <property type="entry name" value="Mei2-like_Rrm_C"/>
</dbReference>
<proteinExistence type="predicted"/>
<dbReference type="Pfam" id="PF04059">
    <property type="entry name" value="RRM_2"/>
    <property type="match status" value="1"/>
</dbReference>
<organism evidence="3 4">
    <name type="scientific">Prorocentrum cordatum</name>
    <dbReference type="NCBI Taxonomy" id="2364126"/>
    <lineage>
        <taxon>Eukaryota</taxon>
        <taxon>Sar</taxon>
        <taxon>Alveolata</taxon>
        <taxon>Dinophyceae</taxon>
        <taxon>Prorocentrales</taxon>
        <taxon>Prorocentraceae</taxon>
        <taxon>Prorocentrum</taxon>
    </lineage>
</organism>
<comment type="caution">
    <text evidence="3">The sequence shown here is derived from an EMBL/GenBank/DDBJ whole genome shotgun (WGS) entry which is preliminary data.</text>
</comment>
<dbReference type="Proteomes" id="UP001189429">
    <property type="component" value="Unassembled WGS sequence"/>
</dbReference>
<feature type="region of interest" description="Disordered" evidence="1">
    <location>
        <begin position="81"/>
        <end position="124"/>
    </location>
</feature>
<protein>
    <recommendedName>
        <fullName evidence="2">Mei2-like C-terminal RNA recognition motif domain-containing protein</fullName>
    </recommendedName>
</protein>
<reference evidence="3" key="1">
    <citation type="submission" date="2023-10" db="EMBL/GenBank/DDBJ databases">
        <authorList>
            <person name="Chen Y."/>
            <person name="Shah S."/>
            <person name="Dougan E. K."/>
            <person name="Thang M."/>
            <person name="Chan C."/>
        </authorList>
    </citation>
    <scope>NUCLEOTIDE SEQUENCE [LARGE SCALE GENOMIC DNA]</scope>
</reference>
<feature type="compositionally biased region" description="Basic and acidic residues" evidence="1">
    <location>
        <begin position="114"/>
        <end position="123"/>
    </location>
</feature>
<name>A0ABN9R8S2_9DINO</name>